<protein>
    <submittedName>
        <fullName evidence="1">Uncharacterized protein</fullName>
    </submittedName>
</protein>
<organism evidence="1 2">
    <name type="scientific">Paraburkholderia caribensis MBA4</name>
    <dbReference type="NCBI Taxonomy" id="1323664"/>
    <lineage>
        <taxon>Bacteria</taxon>
        <taxon>Pseudomonadati</taxon>
        <taxon>Pseudomonadota</taxon>
        <taxon>Betaproteobacteria</taxon>
        <taxon>Burkholderiales</taxon>
        <taxon>Burkholderiaceae</taxon>
        <taxon>Paraburkholderia</taxon>
    </lineage>
</organism>
<evidence type="ECO:0000313" key="2">
    <source>
        <dbReference type="Proteomes" id="UP000019146"/>
    </source>
</evidence>
<reference evidence="1 2" key="1">
    <citation type="journal article" date="2014" name="Genome Announc.">
        <title>Draft Genome Sequence of the Haloacid-Degrading Burkholderia caribensis Strain MBA4.</title>
        <authorList>
            <person name="Pan Y."/>
            <person name="Kong K.F."/>
            <person name="Tsang J.S."/>
        </authorList>
    </citation>
    <scope>NUCLEOTIDE SEQUENCE [LARGE SCALE GENOMIC DNA]</scope>
    <source>
        <strain evidence="1 2">MBA4</strain>
    </source>
</reference>
<sequence>MADCAVTGAFCVFAGRAPAGFPFRDGAGLHAFLRSCETACIGAHCNRVPPGRVATATASGWRGWIV</sequence>
<accession>A0A0P0RF96</accession>
<dbReference type="EMBL" id="CP012747">
    <property type="protein sequence ID" value="ALL67138.1"/>
    <property type="molecule type" value="Genomic_DNA"/>
</dbReference>
<gene>
    <name evidence="1" type="ORF">K788_0005316</name>
</gene>
<dbReference type="Proteomes" id="UP000019146">
    <property type="component" value="Chromosome 2"/>
</dbReference>
<proteinExistence type="predicted"/>
<name>A0A0P0RF96_9BURK</name>
<evidence type="ECO:0000313" key="1">
    <source>
        <dbReference type="EMBL" id="ALL67138.1"/>
    </source>
</evidence>
<dbReference type="AlphaFoldDB" id="A0A0P0RF96"/>
<dbReference type="KEGG" id="bcai:K788_0005316"/>